<keyword evidence="3 5" id="KW-0521">NADP</keyword>
<dbReference type="SUPFAM" id="SSF51735">
    <property type="entry name" value="NAD(P)-binding Rossmann-fold domains"/>
    <property type="match status" value="1"/>
</dbReference>
<evidence type="ECO:0000256" key="4">
    <source>
        <dbReference type="NCBIfam" id="TIGR00112"/>
    </source>
</evidence>
<dbReference type="Pfam" id="PF14748">
    <property type="entry name" value="P5CR_dimer"/>
    <property type="match status" value="1"/>
</dbReference>
<dbReference type="HAMAP" id="MF_01925">
    <property type="entry name" value="P5C_reductase"/>
    <property type="match status" value="1"/>
</dbReference>
<evidence type="ECO:0000256" key="3">
    <source>
        <dbReference type="HAMAP-Rule" id="MF_01925"/>
    </source>
</evidence>
<keyword evidence="8" id="KW-1185">Reference proteome</keyword>
<comment type="function">
    <text evidence="3">Catalyzes the reduction of 1-pyrroline-5-carboxylate (PCA) to L-proline.</text>
</comment>
<comment type="catalytic activity">
    <reaction evidence="3 5">
        <text>L-proline + NADP(+) = (S)-1-pyrroline-5-carboxylate + NADPH + 2 H(+)</text>
        <dbReference type="Rhea" id="RHEA:14109"/>
        <dbReference type="ChEBI" id="CHEBI:15378"/>
        <dbReference type="ChEBI" id="CHEBI:17388"/>
        <dbReference type="ChEBI" id="CHEBI:57783"/>
        <dbReference type="ChEBI" id="CHEBI:58349"/>
        <dbReference type="ChEBI" id="CHEBI:60039"/>
        <dbReference type="EC" id="1.5.1.2"/>
    </reaction>
</comment>
<dbReference type="GO" id="GO:0004735">
    <property type="term" value="F:pyrroline-5-carboxylate reductase activity"/>
    <property type="evidence" value="ECO:0007669"/>
    <property type="project" value="UniProtKB-EC"/>
</dbReference>
<keyword evidence="2 3" id="KW-0560">Oxidoreductase</keyword>
<dbReference type="EMBL" id="CP084930">
    <property type="protein sequence ID" value="USI71906.1"/>
    <property type="molecule type" value="Genomic_DNA"/>
</dbReference>
<dbReference type="Gene3D" id="3.40.50.720">
    <property type="entry name" value="NAD(P)-binding Rossmann-like Domain"/>
    <property type="match status" value="1"/>
</dbReference>
<dbReference type="InterPro" id="IPR053790">
    <property type="entry name" value="P5CR-like_CS"/>
</dbReference>
<evidence type="ECO:0000313" key="7">
    <source>
        <dbReference type="EMBL" id="USI71906.1"/>
    </source>
</evidence>
<sequence length="271" mass="26819">MSAAGRLWLAGCGTMAGAMLRRWLSSGLDPAAVTVVRPSGRPVAPGVAVHAAPPAGTPDLLLLGFKPQKLAEAAPRFAPHVGPDTILVSILAGVELATLRRAFPAAGAIVRAMPNTPVAIGEGVVGLFGEGGPEAPANATVAALMAPLGLVEWIADEALFDVVTALAGSGPAFLFRFIDALGAGGAALGLAPDQAARFALATVQGAAQLAARAEAPPAALAEQVASPGGSTRAGLAVLDEAGALARLVEATLAAATRRNAEMAQAARDATA</sequence>
<comment type="catalytic activity">
    <reaction evidence="3">
        <text>L-proline + NAD(+) = (S)-1-pyrroline-5-carboxylate + NADH + 2 H(+)</text>
        <dbReference type="Rhea" id="RHEA:14105"/>
        <dbReference type="ChEBI" id="CHEBI:15378"/>
        <dbReference type="ChEBI" id="CHEBI:17388"/>
        <dbReference type="ChEBI" id="CHEBI:57540"/>
        <dbReference type="ChEBI" id="CHEBI:57945"/>
        <dbReference type="ChEBI" id="CHEBI:60039"/>
        <dbReference type="EC" id="1.5.1.2"/>
    </reaction>
</comment>
<keyword evidence="3" id="KW-0963">Cytoplasm</keyword>
<protein>
    <recommendedName>
        <fullName evidence="3 4">Pyrroline-5-carboxylate reductase</fullName>
        <shortName evidence="3">P5C reductase</shortName>
        <shortName evidence="3">P5CR</shortName>
        <ecNumber evidence="3 4">1.5.1.2</ecNumber>
    </recommendedName>
    <alternativeName>
        <fullName evidence="3">PCA reductase</fullName>
    </alternativeName>
</protein>
<keyword evidence="3 5" id="KW-0641">Proline biosynthesis</keyword>
<dbReference type="InterPro" id="IPR036291">
    <property type="entry name" value="NAD(P)-bd_dom_sf"/>
</dbReference>
<evidence type="ECO:0000313" key="8">
    <source>
        <dbReference type="Proteomes" id="UP001056937"/>
    </source>
</evidence>
<dbReference type="SUPFAM" id="SSF48179">
    <property type="entry name" value="6-phosphogluconate dehydrogenase C-terminal domain-like"/>
    <property type="match status" value="1"/>
</dbReference>
<dbReference type="PANTHER" id="PTHR11645">
    <property type="entry name" value="PYRROLINE-5-CARBOXYLATE REDUCTASE"/>
    <property type="match status" value="1"/>
</dbReference>
<dbReference type="PANTHER" id="PTHR11645:SF0">
    <property type="entry name" value="PYRROLINE-5-CARBOXYLATE REDUCTASE 3"/>
    <property type="match status" value="1"/>
</dbReference>
<dbReference type="RefSeq" id="WP_252165716.1">
    <property type="nucleotide sequence ID" value="NZ_CP084930.1"/>
</dbReference>
<name>A0ABY4X4V9_9SPHN</name>
<comment type="similarity">
    <text evidence="1 3 5">Belongs to the pyrroline-5-carboxylate reductase family.</text>
</comment>
<dbReference type="NCBIfam" id="TIGR00112">
    <property type="entry name" value="proC"/>
    <property type="match status" value="1"/>
</dbReference>
<gene>
    <name evidence="3 7" type="primary">proC</name>
    <name evidence="7" type="ORF">LHA26_11315</name>
</gene>
<dbReference type="InterPro" id="IPR000304">
    <property type="entry name" value="Pyrroline-COOH_reductase"/>
</dbReference>
<dbReference type="PIRSF" id="PIRSF000193">
    <property type="entry name" value="Pyrrol-5-carb_rd"/>
    <property type="match status" value="1"/>
</dbReference>
<evidence type="ECO:0000256" key="1">
    <source>
        <dbReference type="ARBA" id="ARBA00005525"/>
    </source>
</evidence>
<keyword evidence="3 5" id="KW-0028">Amino-acid biosynthesis</keyword>
<comment type="pathway">
    <text evidence="3 5">Amino-acid biosynthesis; L-proline biosynthesis; L-proline from L-glutamate 5-semialdehyde: step 1/1.</text>
</comment>
<feature type="domain" description="Pyrroline-5-carboxylate reductase dimerisation" evidence="6">
    <location>
        <begin position="157"/>
        <end position="262"/>
    </location>
</feature>
<dbReference type="Proteomes" id="UP001056937">
    <property type="component" value="Chromosome 1"/>
</dbReference>
<dbReference type="PROSITE" id="PS00521">
    <property type="entry name" value="P5CR"/>
    <property type="match status" value="1"/>
</dbReference>
<dbReference type="EC" id="1.5.1.2" evidence="3 4"/>
<organism evidence="7 8">
    <name type="scientific">Sphingomonas morindae</name>
    <dbReference type="NCBI Taxonomy" id="1541170"/>
    <lineage>
        <taxon>Bacteria</taxon>
        <taxon>Pseudomonadati</taxon>
        <taxon>Pseudomonadota</taxon>
        <taxon>Alphaproteobacteria</taxon>
        <taxon>Sphingomonadales</taxon>
        <taxon>Sphingomonadaceae</taxon>
        <taxon>Sphingomonas</taxon>
    </lineage>
</organism>
<accession>A0ABY4X4V9</accession>
<evidence type="ECO:0000256" key="2">
    <source>
        <dbReference type="ARBA" id="ARBA00023002"/>
    </source>
</evidence>
<dbReference type="InterPro" id="IPR029036">
    <property type="entry name" value="P5CR_dimer"/>
</dbReference>
<evidence type="ECO:0000259" key="6">
    <source>
        <dbReference type="Pfam" id="PF14748"/>
    </source>
</evidence>
<dbReference type="InterPro" id="IPR008927">
    <property type="entry name" value="6-PGluconate_DH-like_C_sf"/>
</dbReference>
<evidence type="ECO:0000256" key="5">
    <source>
        <dbReference type="RuleBase" id="RU003903"/>
    </source>
</evidence>
<reference evidence="7" key="1">
    <citation type="journal article" date="2022" name="Toxins">
        <title>Genomic Analysis of Sphingopyxis sp. USTB-05 for Biodegrading Cyanobacterial Hepatotoxins.</title>
        <authorList>
            <person name="Liu C."/>
            <person name="Xu Q."/>
            <person name="Zhao Z."/>
            <person name="Zhang H."/>
            <person name="Liu X."/>
            <person name="Yin C."/>
            <person name="Liu Y."/>
            <person name="Yan H."/>
        </authorList>
    </citation>
    <scope>NUCLEOTIDE SEQUENCE</scope>
    <source>
        <strain evidence="7">NBD5</strain>
    </source>
</reference>
<comment type="subcellular location">
    <subcellularLocation>
        <location evidence="3">Cytoplasm</location>
    </subcellularLocation>
</comment>
<proteinExistence type="inferred from homology"/>
<dbReference type="Gene3D" id="1.10.3730.10">
    <property type="entry name" value="ProC C-terminal domain-like"/>
    <property type="match status" value="1"/>
</dbReference>